<reference evidence="3" key="1">
    <citation type="journal article" date="2014" name="Int. J. Syst. Evol. Microbiol.">
        <title>Complete genome sequence of Corynebacterium casei LMG S-19264T (=DSM 44701T), isolated from a smear-ripened cheese.</title>
        <authorList>
            <consortium name="US DOE Joint Genome Institute (JGI-PGF)"/>
            <person name="Walter F."/>
            <person name="Albersmeier A."/>
            <person name="Kalinowski J."/>
            <person name="Ruckert C."/>
        </authorList>
    </citation>
    <scope>NUCLEOTIDE SEQUENCE</scope>
    <source>
        <strain evidence="3">KCTC 32255</strain>
    </source>
</reference>
<reference evidence="3" key="2">
    <citation type="submission" date="2020-09" db="EMBL/GenBank/DDBJ databases">
        <authorList>
            <person name="Sun Q."/>
            <person name="Kim S."/>
        </authorList>
    </citation>
    <scope>NUCLEOTIDE SEQUENCE</scope>
    <source>
        <strain evidence="3">KCTC 32255</strain>
    </source>
</reference>
<dbReference type="RefSeq" id="WP_189619985.1">
    <property type="nucleotide sequence ID" value="NZ_BMZA01000002.1"/>
</dbReference>
<dbReference type="InterPro" id="IPR002656">
    <property type="entry name" value="Acyl_transf_3_dom"/>
</dbReference>
<keyword evidence="3" id="KW-0808">Transferase</keyword>
<feature type="transmembrane region" description="Helical" evidence="1">
    <location>
        <begin position="324"/>
        <end position="344"/>
    </location>
</feature>
<dbReference type="InterPro" id="IPR050879">
    <property type="entry name" value="Acyltransferase_3"/>
</dbReference>
<feature type="transmembrane region" description="Helical" evidence="1">
    <location>
        <begin position="262"/>
        <end position="279"/>
    </location>
</feature>
<evidence type="ECO:0000259" key="2">
    <source>
        <dbReference type="Pfam" id="PF01757"/>
    </source>
</evidence>
<organism evidence="3 4">
    <name type="scientific">Novosphingobium colocasiae</name>
    <dbReference type="NCBI Taxonomy" id="1256513"/>
    <lineage>
        <taxon>Bacteria</taxon>
        <taxon>Pseudomonadati</taxon>
        <taxon>Pseudomonadota</taxon>
        <taxon>Alphaproteobacteria</taxon>
        <taxon>Sphingomonadales</taxon>
        <taxon>Sphingomonadaceae</taxon>
        <taxon>Novosphingobium</taxon>
    </lineage>
</organism>
<feature type="transmembrane region" description="Helical" evidence="1">
    <location>
        <begin position="239"/>
        <end position="256"/>
    </location>
</feature>
<keyword evidence="1" id="KW-0812">Transmembrane</keyword>
<protein>
    <submittedName>
        <fullName evidence="3">Acyltransferase</fullName>
    </submittedName>
</protein>
<dbReference type="AlphaFoldDB" id="A0A918PBG8"/>
<feature type="transmembrane region" description="Helical" evidence="1">
    <location>
        <begin position="205"/>
        <end position="227"/>
    </location>
</feature>
<keyword evidence="1" id="KW-1133">Transmembrane helix</keyword>
<keyword evidence="3" id="KW-0012">Acyltransferase</keyword>
<evidence type="ECO:0000313" key="4">
    <source>
        <dbReference type="Proteomes" id="UP000648075"/>
    </source>
</evidence>
<evidence type="ECO:0000256" key="1">
    <source>
        <dbReference type="SAM" id="Phobius"/>
    </source>
</evidence>
<keyword evidence="1" id="KW-0472">Membrane</keyword>
<evidence type="ECO:0000313" key="3">
    <source>
        <dbReference type="EMBL" id="GGY96770.1"/>
    </source>
</evidence>
<name>A0A918PBG8_9SPHN</name>
<feature type="transmembrane region" description="Helical" evidence="1">
    <location>
        <begin position="286"/>
        <end position="304"/>
    </location>
</feature>
<gene>
    <name evidence="3" type="ORF">GCM10011614_09590</name>
</gene>
<dbReference type="EMBL" id="BMZA01000002">
    <property type="protein sequence ID" value="GGY96770.1"/>
    <property type="molecule type" value="Genomic_DNA"/>
</dbReference>
<feature type="transmembrane region" description="Helical" evidence="1">
    <location>
        <begin position="91"/>
        <end position="112"/>
    </location>
</feature>
<dbReference type="Pfam" id="PF01757">
    <property type="entry name" value="Acyl_transf_3"/>
    <property type="match status" value="1"/>
</dbReference>
<dbReference type="PANTHER" id="PTHR23028:SF134">
    <property type="entry name" value="PUTATIVE (AFU_ORTHOLOGUE AFUA_4G08520)-RELATED"/>
    <property type="match status" value="1"/>
</dbReference>
<feature type="transmembrane region" description="Helical" evidence="1">
    <location>
        <begin position="152"/>
        <end position="171"/>
    </location>
</feature>
<accession>A0A918PBG8</accession>
<dbReference type="PANTHER" id="PTHR23028">
    <property type="entry name" value="ACETYLTRANSFERASE"/>
    <property type="match status" value="1"/>
</dbReference>
<feature type="transmembrane region" description="Helical" evidence="1">
    <location>
        <begin position="46"/>
        <end position="70"/>
    </location>
</feature>
<comment type="caution">
    <text evidence="3">The sequence shown here is derived from an EMBL/GenBank/DDBJ whole genome shotgun (WGS) entry which is preliminary data.</text>
</comment>
<proteinExistence type="predicted"/>
<feature type="transmembrane region" description="Helical" evidence="1">
    <location>
        <begin position="178"/>
        <end position="199"/>
    </location>
</feature>
<dbReference type="GO" id="GO:0016747">
    <property type="term" value="F:acyltransferase activity, transferring groups other than amino-acyl groups"/>
    <property type="evidence" value="ECO:0007669"/>
    <property type="project" value="InterPro"/>
</dbReference>
<sequence length="355" mass="37643">MADAPLVPAREAGGNGAGIVDALDGLRGLAAIAVVTVHYRAMLGEWYFPSAFLAVDLFFIISGIVICLNYEDRLRGGMSTLRFMARRLARLAPLYLVALALGALVAVAGIVMGTGNWTGQTLAPVVLAGSLMLPNPFPAPRPDLFPLNPPCWSLFWELAMNLVYALALPWLGVRALPALIAGGALLLIVVATQAGGLNFGYDRMWLQIPALRVLVGFSIGVLIARLAQQGRLPASPVPVAVLLAVPLVVLAAPSTLGWIKDVTLALIVFPLLCAAAMTARPAHRRLCRTLGLISYPLYITHAVLPFEKLINVVLHREAGELAPAIGVGALAIAIGFAWLLGVAFDKPVRALLRKV</sequence>
<feature type="domain" description="Acyltransferase 3" evidence="2">
    <location>
        <begin position="21"/>
        <end position="340"/>
    </location>
</feature>
<keyword evidence="4" id="KW-1185">Reference proteome</keyword>
<dbReference type="Proteomes" id="UP000648075">
    <property type="component" value="Unassembled WGS sequence"/>
</dbReference>